<evidence type="ECO:0000256" key="2">
    <source>
        <dbReference type="ARBA" id="ARBA00022898"/>
    </source>
</evidence>
<keyword evidence="4 7" id="KW-0238">DNA-binding</keyword>
<evidence type="ECO:0000256" key="5">
    <source>
        <dbReference type="ARBA" id="ARBA00023163"/>
    </source>
</evidence>
<accession>A0AAE3VQL9</accession>
<dbReference type="GO" id="GO:0030170">
    <property type="term" value="F:pyridoxal phosphate binding"/>
    <property type="evidence" value="ECO:0007669"/>
    <property type="project" value="InterPro"/>
</dbReference>
<dbReference type="SUPFAM" id="SSF53383">
    <property type="entry name" value="PLP-dependent transferases"/>
    <property type="match status" value="1"/>
</dbReference>
<comment type="similarity">
    <text evidence="1">In the C-terminal section; belongs to the class-I pyridoxal-phosphate-dependent aminotransferase family.</text>
</comment>
<evidence type="ECO:0000313" key="8">
    <source>
        <dbReference type="Proteomes" id="UP001229244"/>
    </source>
</evidence>
<evidence type="ECO:0000259" key="6">
    <source>
        <dbReference type="PROSITE" id="PS50949"/>
    </source>
</evidence>
<dbReference type="InterPro" id="IPR036388">
    <property type="entry name" value="WH-like_DNA-bd_sf"/>
</dbReference>
<sequence length="459" mass="50052">MKRTGTRVEAIVGKVSAGLANGAYKVGDRLPSVRQAAEDYGVSKNTMAEAYDRLVAQGLLEARAGSGFYVSHLELPRPTAPPPHVATAVDLVTLLGEQLDRRYEVRPGDGRPPSSWMEGSELRRHFASFKAAGPESVDFGYGSSRGYEPLRERLRLMLLDRSISVEPDGLLLTSGANHALDLIVRHLLEAGDTVLVDDPGYYPLFAKLALAKVRIVGVKRNPDGPDLDDLTAKLALHRPRIFFTQSQAHNPTGGWLSPPVAFGLLRAAERWGTLVVENDAFADILPPSLPRLAALDQLNRVLYVGTFSKTLSASLRCGFVAGHPDLIGALANLKILTSVATSDFVERFVLNLIQGGQYLRHIRRLRARIEAAHRASVSDLESVGLRLRPGKSPGFYLWADLPDHVDELDLCRRAAAESIFLAPGSVFRPDREGDRPAALRFNVAYGSDPKLLTFLAGAF</sequence>
<dbReference type="CDD" id="cd00609">
    <property type="entry name" value="AAT_like"/>
    <property type="match status" value="1"/>
</dbReference>
<proteinExistence type="inferred from homology"/>
<dbReference type="PANTHER" id="PTHR46577">
    <property type="entry name" value="HTH-TYPE TRANSCRIPTIONAL REGULATORY PROTEIN GABR"/>
    <property type="match status" value="1"/>
</dbReference>
<dbReference type="SUPFAM" id="SSF46785">
    <property type="entry name" value="Winged helix' DNA-binding domain"/>
    <property type="match status" value="1"/>
</dbReference>
<dbReference type="PRINTS" id="PR00035">
    <property type="entry name" value="HTHGNTR"/>
</dbReference>
<reference evidence="7" key="1">
    <citation type="submission" date="2023-07" db="EMBL/GenBank/DDBJ databases">
        <title>Genomic Encyclopedia of Type Strains, Phase IV (KMG-IV): sequencing the most valuable type-strain genomes for metagenomic binning, comparative biology and taxonomic classification.</title>
        <authorList>
            <person name="Goeker M."/>
        </authorList>
    </citation>
    <scope>NUCLEOTIDE SEQUENCE</scope>
    <source>
        <strain evidence="7">DSM 21202</strain>
    </source>
</reference>
<protein>
    <submittedName>
        <fullName evidence="7">DNA-binding transcriptional MocR family regulator</fullName>
    </submittedName>
</protein>
<keyword evidence="5" id="KW-0804">Transcription</keyword>
<dbReference type="PROSITE" id="PS50949">
    <property type="entry name" value="HTH_GNTR"/>
    <property type="match status" value="1"/>
</dbReference>
<dbReference type="Pfam" id="PF00155">
    <property type="entry name" value="Aminotran_1_2"/>
    <property type="match status" value="1"/>
</dbReference>
<evidence type="ECO:0000256" key="1">
    <source>
        <dbReference type="ARBA" id="ARBA00005384"/>
    </source>
</evidence>
<dbReference type="InterPro" id="IPR036390">
    <property type="entry name" value="WH_DNA-bd_sf"/>
</dbReference>
<dbReference type="Pfam" id="PF00392">
    <property type="entry name" value="GntR"/>
    <property type="match status" value="1"/>
</dbReference>
<dbReference type="Gene3D" id="1.10.10.10">
    <property type="entry name" value="Winged helix-like DNA-binding domain superfamily/Winged helix DNA-binding domain"/>
    <property type="match status" value="1"/>
</dbReference>
<organism evidence="7 8">
    <name type="scientific">Amorphus orientalis</name>
    <dbReference type="NCBI Taxonomy" id="649198"/>
    <lineage>
        <taxon>Bacteria</taxon>
        <taxon>Pseudomonadati</taxon>
        <taxon>Pseudomonadota</taxon>
        <taxon>Alphaproteobacteria</taxon>
        <taxon>Hyphomicrobiales</taxon>
        <taxon>Amorphaceae</taxon>
        <taxon>Amorphus</taxon>
    </lineage>
</organism>
<comment type="caution">
    <text evidence="7">The sequence shown here is derived from an EMBL/GenBank/DDBJ whole genome shotgun (WGS) entry which is preliminary data.</text>
</comment>
<dbReference type="InterPro" id="IPR004839">
    <property type="entry name" value="Aminotransferase_I/II_large"/>
</dbReference>
<dbReference type="GO" id="GO:0003677">
    <property type="term" value="F:DNA binding"/>
    <property type="evidence" value="ECO:0007669"/>
    <property type="project" value="UniProtKB-KW"/>
</dbReference>
<keyword evidence="2" id="KW-0663">Pyridoxal phosphate</keyword>
<keyword evidence="3" id="KW-0805">Transcription regulation</keyword>
<dbReference type="Gene3D" id="3.40.640.10">
    <property type="entry name" value="Type I PLP-dependent aspartate aminotransferase-like (Major domain)"/>
    <property type="match status" value="1"/>
</dbReference>
<dbReference type="Proteomes" id="UP001229244">
    <property type="component" value="Unassembled WGS sequence"/>
</dbReference>
<evidence type="ECO:0000256" key="4">
    <source>
        <dbReference type="ARBA" id="ARBA00023125"/>
    </source>
</evidence>
<dbReference type="PANTHER" id="PTHR46577:SF2">
    <property type="entry name" value="TRANSCRIPTIONAL REGULATORY PROTEIN"/>
    <property type="match status" value="1"/>
</dbReference>
<name>A0AAE3VQL9_9HYPH</name>
<dbReference type="AlphaFoldDB" id="A0AAE3VQL9"/>
<dbReference type="InterPro" id="IPR000524">
    <property type="entry name" value="Tscrpt_reg_HTH_GntR"/>
</dbReference>
<dbReference type="CDD" id="cd07377">
    <property type="entry name" value="WHTH_GntR"/>
    <property type="match status" value="1"/>
</dbReference>
<dbReference type="InterPro" id="IPR051446">
    <property type="entry name" value="HTH_trans_reg/aminotransferase"/>
</dbReference>
<feature type="domain" description="HTH gntR-type" evidence="6">
    <location>
        <begin position="5"/>
        <end position="73"/>
    </location>
</feature>
<dbReference type="InterPro" id="IPR015421">
    <property type="entry name" value="PyrdxlP-dep_Trfase_major"/>
</dbReference>
<evidence type="ECO:0000256" key="3">
    <source>
        <dbReference type="ARBA" id="ARBA00023015"/>
    </source>
</evidence>
<dbReference type="GO" id="GO:0003700">
    <property type="term" value="F:DNA-binding transcription factor activity"/>
    <property type="evidence" value="ECO:0007669"/>
    <property type="project" value="InterPro"/>
</dbReference>
<dbReference type="EMBL" id="JAUSUL010000003">
    <property type="protein sequence ID" value="MDQ0316899.1"/>
    <property type="molecule type" value="Genomic_DNA"/>
</dbReference>
<keyword evidence="8" id="KW-1185">Reference proteome</keyword>
<dbReference type="RefSeq" id="WP_306886773.1">
    <property type="nucleotide sequence ID" value="NZ_JAUSUL010000003.1"/>
</dbReference>
<dbReference type="SMART" id="SM00345">
    <property type="entry name" value="HTH_GNTR"/>
    <property type="match status" value="1"/>
</dbReference>
<gene>
    <name evidence="7" type="ORF">J2S73_003375</name>
</gene>
<evidence type="ECO:0000313" key="7">
    <source>
        <dbReference type="EMBL" id="MDQ0316899.1"/>
    </source>
</evidence>
<dbReference type="InterPro" id="IPR015424">
    <property type="entry name" value="PyrdxlP-dep_Trfase"/>
</dbReference>